<dbReference type="GO" id="GO:0051301">
    <property type="term" value="P:cell division"/>
    <property type="evidence" value="ECO:0007669"/>
    <property type="project" value="TreeGrafter"/>
</dbReference>
<evidence type="ECO:0000256" key="1">
    <source>
        <dbReference type="ARBA" id="ARBA00009690"/>
    </source>
</evidence>
<dbReference type="PROSITE" id="PS01135">
    <property type="entry name" value="FTSZ_2"/>
    <property type="match status" value="1"/>
</dbReference>
<comment type="similarity">
    <text evidence="1">Belongs to the FtsZ family.</text>
</comment>
<dbReference type="SUPFAM" id="SSF52490">
    <property type="entry name" value="Tubulin nucleotide-binding domain-like"/>
    <property type="match status" value="1"/>
</dbReference>
<keyword evidence="3" id="KW-0342">GTP-binding</keyword>
<dbReference type="CDD" id="cd02201">
    <property type="entry name" value="FtsZ_type1"/>
    <property type="match status" value="1"/>
</dbReference>
<dbReference type="GO" id="GO:0009507">
    <property type="term" value="C:chloroplast"/>
    <property type="evidence" value="ECO:0007669"/>
    <property type="project" value="TreeGrafter"/>
</dbReference>
<protein>
    <recommendedName>
        <fullName evidence="9">Tubulin/FtsZ GTPase domain-containing protein</fullName>
    </recommendedName>
</protein>
<dbReference type="SMART" id="SM00865">
    <property type="entry name" value="Tubulin_C"/>
    <property type="match status" value="1"/>
</dbReference>
<dbReference type="Gene3D" id="3.40.50.1440">
    <property type="entry name" value="Tubulin/FtsZ, GTPase domain"/>
    <property type="match status" value="1"/>
</dbReference>
<dbReference type="GO" id="GO:0032153">
    <property type="term" value="C:cell division site"/>
    <property type="evidence" value="ECO:0007669"/>
    <property type="project" value="TreeGrafter"/>
</dbReference>
<reference evidence="7 8" key="1">
    <citation type="journal article" date="2010" name="Plant Cell">
        <title>The Chlorella variabilis NC64A genome reveals adaptation to photosymbiosis, coevolution with viruses, and cryptic sex.</title>
        <authorList>
            <person name="Blanc G."/>
            <person name="Duncan G."/>
            <person name="Agarkova I."/>
            <person name="Borodovsky M."/>
            <person name="Gurnon J."/>
            <person name="Kuo A."/>
            <person name="Lindquist E."/>
            <person name="Lucas S."/>
            <person name="Pangilinan J."/>
            <person name="Polle J."/>
            <person name="Salamov A."/>
            <person name="Terry A."/>
            <person name="Yamada T."/>
            <person name="Dunigan D.D."/>
            <person name="Grigoriev I.V."/>
            <person name="Claverie J.M."/>
            <person name="Van Etten J.L."/>
        </authorList>
    </citation>
    <scope>NUCLEOTIDE SEQUENCE [LARGE SCALE GENOMIC DNA]</scope>
    <source>
        <strain evidence="7 8">NC64A</strain>
    </source>
</reference>
<dbReference type="PRINTS" id="PR00423">
    <property type="entry name" value="CELLDVISFTSZ"/>
</dbReference>
<dbReference type="InterPro" id="IPR008280">
    <property type="entry name" value="Tub_FtsZ_C"/>
</dbReference>
<dbReference type="eggNOG" id="ENOG502QRFN">
    <property type="taxonomic scope" value="Eukaryota"/>
</dbReference>
<evidence type="ECO:0000256" key="3">
    <source>
        <dbReference type="ARBA" id="ARBA00023134"/>
    </source>
</evidence>
<sequence>MAADMAAPATASPTHSEPPRPFSPLPAGDAAIKVIGCGGGGGNGTGGKPELGEEAAQESHQEIGTAVSGADMVFITAGMGGGTGTGAAPVVARLSKDLGILTVGVVTYPFSFEGRRRALQATDGIETLRKNVDTLIVIPNDRLLDVVGESTPLQDAFLLADDVLRQAATSAPLIERSIERATGIVYNITGGKDLTLQEVNRVSEVVTSLADPSANVIFGAVIDDQYEGEIHVTIIATGFSQTFEDNLWGGKSSAPATPELRVENNGIPPLPSQNVRQQAPSGGLFGRNW</sequence>
<evidence type="ECO:0000256" key="2">
    <source>
        <dbReference type="ARBA" id="ARBA00022741"/>
    </source>
</evidence>
<evidence type="ECO:0000256" key="4">
    <source>
        <dbReference type="SAM" id="MobiDB-lite"/>
    </source>
</evidence>
<dbReference type="Proteomes" id="UP000008141">
    <property type="component" value="Unassembled WGS sequence"/>
</dbReference>
<dbReference type="InterPro" id="IPR045061">
    <property type="entry name" value="FtsZ/CetZ"/>
</dbReference>
<dbReference type="RefSeq" id="XP_005849282.1">
    <property type="nucleotide sequence ID" value="XM_005849220.1"/>
</dbReference>
<feature type="compositionally biased region" description="Low complexity" evidence="4">
    <location>
        <begin position="1"/>
        <end position="14"/>
    </location>
</feature>
<keyword evidence="8" id="KW-1185">Reference proteome</keyword>
<keyword evidence="2" id="KW-0547">Nucleotide-binding</keyword>
<dbReference type="GO" id="GO:0010020">
    <property type="term" value="P:chloroplast fission"/>
    <property type="evidence" value="ECO:0007669"/>
    <property type="project" value="TreeGrafter"/>
</dbReference>
<dbReference type="InterPro" id="IPR037103">
    <property type="entry name" value="Tubulin/FtsZ-like_C"/>
</dbReference>
<dbReference type="Pfam" id="PF00091">
    <property type="entry name" value="Tubulin"/>
    <property type="match status" value="1"/>
</dbReference>
<dbReference type="InterPro" id="IPR020805">
    <property type="entry name" value="Cell_div_FtsZ_CS"/>
</dbReference>
<dbReference type="OrthoDB" id="70257at2759"/>
<dbReference type="STRING" id="554065.E1ZA12"/>
<feature type="region of interest" description="Disordered" evidence="4">
    <location>
        <begin position="1"/>
        <end position="28"/>
    </location>
</feature>
<dbReference type="GO" id="GO:0005525">
    <property type="term" value="F:GTP binding"/>
    <property type="evidence" value="ECO:0007669"/>
    <property type="project" value="UniProtKB-KW"/>
</dbReference>
<dbReference type="AlphaFoldDB" id="E1ZA12"/>
<evidence type="ECO:0000259" key="6">
    <source>
        <dbReference type="SMART" id="SM00865"/>
    </source>
</evidence>
<dbReference type="EMBL" id="GL433840">
    <property type="protein sequence ID" value="EFN57180.1"/>
    <property type="molecule type" value="Genomic_DNA"/>
</dbReference>
<dbReference type="Pfam" id="PF12327">
    <property type="entry name" value="FtsZ_C"/>
    <property type="match status" value="1"/>
</dbReference>
<name>E1ZA12_CHLVA</name>
<dbReference type="InterPro" id="IPR018316">
    <property type="entry name" value="Tubulin/FtsZ_2-layer-sand-dom"/>
</dbReference>
<dbReference type="InParanoid" id="E1ZA12"/>
<feature type="domain" description="Tubulin/FtsZ 2-layer sandwich" evidence="6">
    <location>
        <begin position="142"/>
        <end position="248"/>
    </location>
</feature>
<dbReference type="OMA" id="FICTNTD"/>
<dbReference type="SMART" id="SM00864">
    <property type="entry name" value="Tubulin"/>
    <property type="match status" value="1"/>
</dbReference>
<dbReference type="KEGG" id="cvr:CHLNCDRAFT_143580"/>
<evidence type="ECO:0000259" key="5">
    <source>
        <dbReference type="SMART" id="SM00864"/>
    </source>
</evidence>
<dbReference type="InterPro" id="IPR000158">
    <property type="entry name" value="Cell_div_FtsZ"/>
</dbReference>
<feature type="domain" description="Tubulin/FtsZ GTPase" evidence="5">
    <location>
        <begin position="31"/>
        <end position="177"/>
    </location>
</feature>
<dbReference type="GO" id="GO:0003924">
    <property type="term" value="F:GTPase activity"/>
    <property type="evidence" value="ECO:0007669"/>
    <property type="project" value="InterPro"/>
</dbReference>
<proteinExistence type="inferred from homology"/>
<evidence type="ECO:0008006" key="9">
    <source>
        <dbReference type="Google" id="ProtNLM"/>
    </source>
</evidence>
<evidence type="ECO:0000313" key="7">
    <source>
        <dbReference type="EMBL" id="EFN57180.1"/>
    </source>
</evidence>
<organism evidence="8">
    <name type="scientific">Chlorella variabilis</name>
    <name type="common">Green alga</name>
    <dbReference type="NCBI Taxonomy" id="554065"/>
    <lineage>
        <taxon>Eukaryota</taxon>
        <taxon>Viridiplantae</taxon>
        <taxon>Chlorophyta</taxon>
        <taxon>core chlorophytes</taxon>
        <taxon>Trebouxiophyceae</taxon>
        <taxon>Chlorellales</taxon>
        <taxon>Chlorellaceae</taxon>
        <taxon>Chlorella clade</taxon>
        <taxon>Chlorella</taxon>
    </lineage>
</organism>
<feature type="region of interest" description="Disordered" evidence="4">
    <location>
        <begin position="264"/>
        <end position="289"/>
    </location>
</feature>
<evidence type="ECO:0000313" key="8">
    <source>
        <dbReference type="Proteomes" id="UP000008141"/>
    </source>
</evidence>
<dbReference type="InterPro" id="IPR036525">
    <property type="entry name" value="Tubulin/FtsZ_GTPase_sf"/>
</dbReference>
<gene>
    <name evidence="7" type="ORF">CHLNCDRAFT_143580</name>
</gene>
<accession>E1ZA12</accession>
<dbReference type="InterPro" id="IPR024757">
    <property type="entry name" value="FtsZ_C"/>
</dbReference>
<dbReference type="FunCoup" id="E1ZA12">
    <property type="interactions" value="792"/>
</dbReference>
<dbReference type="GeneID" id="17356605"/>
<dbReference type="InterPro" id="IPR003008">
    <property type="entry name" value="Tubulin_FtsZ_GTPase"/>
</dbReference>
<dbReference type="PANTHER" id="PTHR30314">
    <property type="entry name" value="CELL DIVISION PROTEIN FTSZ-RELATED"/>
    <property type="match status" value="1"/>
</dbReference>
<dbReference type="Gene3D" id="3.30.1330.20">
    <property type="entry name" value="Tubulin/FtsZ, C-terminal domain"/>
    <property type="match status" value="1"/>
</dbReference>
<dbReference type="SUPFAM" id="SSF55307">
    <property type="entry name" value="Tubulin C-terminal domain-like"/>
    <property type="match status" value="1"/>
</dbReference>
<dbReference type="PANTHER" id="PTHR30314:SF23">
    <property type="entry name" value="PLASTID DIVISION PROTEIN FTSZ"/>
    <property type="match status" value="1"/>
</dbReference>